<proteinExistence type="predicted"/>
<feature type="region of interest" description="Disordered" evidence="1">
    <location>
        <begin position="18"/>
        <end position="44"/>
    </location>
</feature>
<evidence type="ECO:0000256" key="1">
    <source>
        <dbReference type="SAM" id="MobiDB-lite"/>
    </source>
</evidence>
<keyword evidence="3" id="KW-1185">Reference proteome</keyword>
<dbReference type="Proteomes" id="UP001139311">
    <property type="component" value="Unassembled WGS sequence"/>
</dbReference>
<dbReference type="RefSeq" id="WP_226604192.1">
    <property type="nucleotide sequence ID" value="NZ_JAJAQI010000003.1"/>
</dbReference>
<name>A0A9X1I9G5_9PROT</name>
<gene>
    <name evidence="2" type="ORF">LHA35_02770</name>
</gene>
<protein>
    <submittedName>
        <fullName evidence="2">Uncharacterized protein</fullName>
    </submittedName>
</protein>
<dbReference type="AlphaFoldDB" id="A0A9X1I9G5"/>
<sequence length="88" mass="10595">MHRCALLAVLPLAGCAAELPTRQDPPAAASPAERQRQLEGFWDRQREKEAADRFWNGPREARRNLTRDQIERWEYQRWRRQGWRSYPY</sequence>
<dbReference type="EMBL" id="JAJAQI010000003">
    <property type="protein sequence ID" value="MCB4820654.1"/>
    <property type="molecule type" value="Genomic_DNA"/>
</dbReference>
<feature type="compositionally biased region" description="Basic and acidic residues" evidence="1">
    <location>
        <begin position="33"/>
        <end position="44"/>
    </location>
</feature>
<accession>A0A9X1I9G5</accession>
<evidence type="ECO:0000313" key="3">
    <source>
        <dbReference type="Proteomes" id="UP001139311"/>
    </source>
</evidence>
<comment type="caution">
    <text evidence="2">The sequence shown here is derived from an EMBL/GenBank/DDBJ whole genome shotgun (WGS) entry which is preliminary data.</text>
</comment>
<organism evidence="2 3">
    <name type="scientific">Roseicella aerolata</name>
    <dbReference type="NCBI Taxonomy" id="2883479"/>
    <lineage>
        <taxon>Bacteria</taxon>
        <taxon>Pseudomonadati</taxon>
        <taxon>Pseudomonadota</taxon>
        <taxon>Alphaproteobacteria</taxon>
        <taxon>Acetobacterales</taxon>
        <taxon>Roseomonadaceae</taxon>
        <taxon>Roseicella</taxon>
    </lineage>
</organism>
<evidence type="ECO:0000313" key="2">
    <source>
        <dbReference type="EMBL" id="MCB4820654.1"/>
    </source>
</evidence>
<reference evidence="2" key="1">
    <citation type="submission" date="2021-10" db="EMBL/GenBank/DDBJ databases">
        <title>Roseicella aerolatum sp. nov., isolated from aerosols of e-waste dismantling site.</title>
        <authorList>
            <person name="Qin T."/>
        </authorList>
    </citation>
    <scope>NUCLEOTIDE SEQUENCE</scope>
    <source>
        <strain evidence="2">GB24</strain>
    </source>
</reference>